<keyword evidence="2" id="KW-1185">Reference proteome</keyword>
<dbReference type="Proteomes" id="UP000198356">
    <property type="component" value="Unassembled WGS sequence"/>
</dbReference>
<dbReference type="InterPro" id="IPR027405">
    <property type="entry name" value="YidB-like"/>
</dbReference>
<dbReference type="Pfam" id="PF20159">
    <property type="entry name" value="YidB"/>
    <property type="match status" value="1"/>
</dbReference>
<accession>A0A239D189</accession>
<dbReference type="RefSeq" id="WP_245817746.1">
    <property type="nucleotide sequence ID" value="NZ_FZOU01000001.1"/>
</dbReference>
<gene>
    <name evidence="1" type="ORF">SAMN05421770_101201</name>
</gene>
<reference evidence="1 2" key="1">
    <citation type="submission" date="2017-06" db="EMBL/GenBank/DDBJ databases">
        <authorList>
            <person name="Kim H.J."/>
            <person name="Triplett B.A."/>
        </authorList>
    </citation>
    <scope>NUCLEOTIDE SEQUENCE [LARGE SCALE GENOMIC DNA]</scope>
    <source>
        <strain evidence="1 2">DSM 18704</strain>
    </source>
</reference>
<dbReference type="SUPFAM" id="SSF140804">
    <property type="entry name" value="YidB-like"/>
    <property type="match status" value="1"/>
</dbReference>
<evidence type="ECO:0008006" key="3">
    <source>
        <dbReference type="Google" id="ProtNLM"/>
    </source>
</evidence>
<dbReference type="EMBL" id="FZOU01000001">
    <property type="protein sequence ID" value="SNS25373.1"/>
    <property type="molecule type" value="Genomic_DNA"/>
</dbReference>
<dbReference type="InterPro" id="IPR045372">
    <property type="entry name" value="YidB"/>
</dbReference>
<organism evidence="1 2">
    <name type="scientific">Granulicella rosea</name>
    <dbReference type="NCBI Taxonomy" id="474952"/>
    <lineage>
        <taxon>Bacteria</taxon>
        <taxon>Pseudomonadati</taxon>
        <taxon>Acidobacteriota</taxon>
        <taxon>Terriglobia</taxon>
        <taxon>Terriglobales</taxon>
        <taxon>Acidobacteriaceae</taxon>
        <taxon>Granulicella</taxon>
    </lineage>
</organism>
<evidence type="ECO:0000313" key="1">
    <source>
        <dbReference type="EMBL" id="SNS25373.1"/>
    </source>
</evidence>
<evidence type="ECO:0000313" key="2">
    <source>
        <dbReference type="Proteomes" id="UP000198356"/>
    </source>
</evidence>
<dbReference type="AlphaFoldDB" id="A0A239D189"/>
<dbReference type="Gene3D" id="1.10.10.690">
    <property type="entry name" value="YidB-like"/>
    <property type="match status" value="1"/>
</dbReference>
<proteinExistence type="predicted"/>
<name>A0A239D189_9BACT</name>
<sequence>MGFFDAIESIATQQIEERMGGQPATTTDGEQVTPADQAKVAGGLMQALQEHPGGIGGLVESFQQNGLSGCVQEWASGQSQTASPEQVQQGLGGTGLIESAAEKAGVSPQIAQAAIAMLLPMIMKHFAAGGEAGVQSQLGGFAQQMLARFL</sequence>
<protein>
    <recommendedName>
        <fullName evidence="3">DUF937 domain-containing protein</fullName>
    </recommendedName>
</protein>